<name>A0ACB9PAW9_BAUVA</name>
<evidence type="ECO:0000313" key="2">
    <source>
        <dbReference type="Proteomes" id="UP000828941"/>
    </source>
</evidence>
<comment type="caution">
    <text evidence="1">The sequence shown here is derived from an EMBL/GenBank/DDBJ whole genome shotgun (WGS) entry which is preliminary data.</text>
</comment>
<organism evidence="1 2">
    <name type="scientific">Bauhinia variegata</name>
    <name type="common">Purple orchid tree</name>
    <name type="synonym">Phanera variegata</name>
    <dbReference type="NCBI Taxonomy" id="167791"/>
    <lineage>
        <taxon>Eukaryota</taxon>
        <taxon>Viridiplantae</taxon>
        <taxon>Streptophyta</taxon>
        <taxon>Embryophyta</taxon>
        <taxon>Tracheophyta</taxon>
        <taxon>Spermatophyta</taxon>
        <taxon>Magnoliopsida</taxon>
        <taxon>eudicotyledons</taxon>
        <taxon>Gunneridae</taxon>
        <taxon>Pentapetalae</taxon>
        <taxon>rosids</taxon>
        <taxon>fabids</taxon>
        <taxon>Fabales</taxon>
        <taxon>Fabaceae</taxon>
        <taxon>Cercidoideae</taxon>
        <taxon>Cercideae</taxon>
        <taxon>Bauhiniinae</taxon>
        <taxon>Bauhinia</taxon>
    </lineage>
</organism>
<keyword evidence="2" id="KW-1185">Reference proteome</keyword>
<sequence>MEASDSEAQIGSNNRIGSGNPNHNNTSLPRSVPIWPTIDGALGLSEEDSVSYARRFYKFGFALLPLLWAVNCFYFWPVLRHAHSFPRIRRCMDFPFFFFSNFIVLNSYSFLANNFIWLIHILFPVAKLLLSCCKIVKS</sequence>
<dbReference type="Proteomes" id="UP000828941">
    <property type="component" value="Chromosome 5"/>
</dbReference>
<dbReference type="EMBL" id="CM039430">
    <property type="protein sequence ID" value="KAI4345079.1"/>
    <property type="molecule type" value="Genomic_DNA"/>
</dbReference>
<proteinExistence type="predicted"/>
<accession>A0ACB9PAW9</accession>
<reference evidence="1 2" key="1">
    <citation type="journal article" date="2022" name="DNA Res.">
        <title>Chromosomal-level genome assembly of the orchid tree Bauhinia variegata (Leguminosae; Cercidoideae) supports the allotetraploid origin hypothesis of Bauhinia.</title>
        <authorList>
            <person name="Zhong Y."/>
            <person name="Chen Y."/>
            <person name="Zheng D."/>
            <person name="Pang J."/>
            <person name="Liu Y."/>
            <person name="Luo S."/>
            <person name="Meng S."/>
            <person name="Qian L."/>
            <person name="Wei D."/>
            <person name="Dai S."/>
            <person name="Zhou R."/>
        </authorList>
    </citation>
    <scope>NUCLEOTIDE SEQUENCE [LARGE SCALE GENOMIC DNA]</scope>
    <source>
        <strain evidence="1">BV-YZ2020</strain>
    </source>
</reference>
<evidence type="ECO:0000313" key="1">
    <source>
        <dbReference type="EMBL" id="KAI4345079.1"/>
    </source>
</evidence>
<gene>
    <name evidence="1" type="ORF">L6164_012245</name>
</gene>
<protein>
    <submittedName>
        <fullName evidence="1">Uncharacterized protein</fullName>
    </submittedName>
</protein>